<gene>
    <name evidence="2" type="ORF">Sradi_1788200</name>
</gene>
<feature type="compositionally biased region" description="Basic residues" evidence="1">
    <location>
        <begin position="667"/>
        <end position="678"/>
    </location>
</feature>
<feature type="compositionally biased region" description="Basic and acidic residues" evidence="1">
    <location>
        <begin position="244"/>
        <end position="271"/>
    </location>
</feature>
<feature type="compositionally biased region" description="Basic and acidic residues" evidence="1">
    <location>
        <begin position="719"/>
        <end position="730"/>
    </location>
</feature>
<accession>A0AAW2TU71</accession>
<feature type="compositionally biased region" description="Basic residues" evidence="1">
    <location>
        <begin position="214"/>
        <end position="224"/>
    </location>
</feature>
<reference evidence="2" key="1">
    <citation type="submission" date="2020-06" db="EMBL/GenBank/DDBJ databases">
        <authorList>
            <person name="Li T."/>
            <person name="Hu X."/>
            <person name="Zhang T."/>
            <person name="Song X."/>
            <person name="Zhang H."/>
            <person name="Dai N."/>
            <person name="Sheng W."/>
            <person name="Hou X."/>
            <person name="Wei L."/>
        </authorList>
    </citation>
    <scope>NUCLEOTIDE SEQUENCE</scope>
    <source>
        <strain evidence="2">G02</strain>
        <tissue evidence="2">Leaf</tissue>
    </source>
</reference>
<sequence length="809" mass="89736">MNGELNHANATIVISSMAERRGDPDSDGTAPAAPECRTVFVDTSLDSHLAVILSNSDTVSDFKKKIMREHVRCFPKIGKIEIHSLKVKRRGNFYHLPDVMLVRNVFDGVKGNWFLSVDASGVPQHYLEQKSYKPGTGNGEMMETRSIAEDHCIDLVSDANVISTFQLPSPDGGSGQNATSELNSGLKLEKCSEKNTDFPSNKSMENYGETKLLAKKKRKARHKQDKVGTMLVEGTSSGGAAKRSTSESTEKSEILLASDNRKEDSPLKSEMPENVIAVKPKNALAQNVLTENLEGVTLCTSAQEKKRKRKGRKEEMPQNRAADPGLSPPEDDEGNRSFLSKTTDFHADALREPSQVPQRKQCISTPLEVTSGATVFPLKGTDIHEPDNDMNIKVDILTQFSQSKVKGEASSLKNILPVTNGTDNEINMPDIEEEPRESSLNHDPVRILSENLRTLDHSEADINIRESVELNDFLVTKGEAEHNNRRKTKAKKSGGKLCDGNDEKHANNAMQLNPTAVLNLEMNTLKDHETERVESIFSTAETDLNVRSKEDRELSLNLQSDMKVYEVNDTIKEPNSSSILMDANDIMGDAKSNSNKRKKKGTQKTTAKIQDMSEKEHETKMSESIGPYKKTGKAKRIEDERELYRNHDTEVMLDPDADPESKISKESRRKKRGIKKKRQPDDIVGCSTADYGKSIQDASGNHADILESTQTGGSQQTLKDTDSRKGKMETKNQSSGGNCNTDHPVEKKKTDRKFEAPSAEQSIKNTGIEVKKKIKKRQTVGSDVQENLPTKDKKVGADELATEEKSNNF</sequence>
<feature type="compositionally biased region" description="Polar residues" evidence="1">
    <location>
        <begin position="731"/>
        <end position="741"/>
    </location>
</feature>
<feature type="compositionally biased region" description="Polar residues" evidence="1">
    <location>
        <begin position="779"/>
        <end position="788"/>
    </location>
</feature>
<reference evidence="2" key="2">
    <citation type="journal article" date="2024" name="Plant">
        <title>Genomic evolution and insights into agronomic trait innovations of Sesamum species.</title>
        <authorList>
            <person name="Miao H."/>
            <person name="Wang L."/>
            <person name="Qu L."/>
            <person name="Liu H."/>
            <person name="Sun Y."/>
            <person name="Le M."/>
            <person name="Wang Q."/>
            <person name="Wei S."/>
            <person name="Zheng Y."/>
            <person name="Lin W."/>
            <person name="Duan Y."/>
            <person name="Cao H."/>
            <person name="Xiong S."/>
            <person name="Wang X."/>
            <person name="Wei L."/>
            <person name="Li C."/>
            <person name="Ma Q."/>
            <person name="Ju M."/>
            <person name="Zhao R."/>
            <person name="Li G."/>
            <person name="Mu C."/>
            <person name="Tian Q."/>
            <person name="Mei H."/>
            <person name="Zhang T."/>
            <person name="Gao T."/>
            <person name="Zhang H."/>
        </authorList>
    </citation>
    <scope>NUCLEOTIDE SEQUENCE</scope>
    <source>
        <strain evidence="2">G02</strain>
    </source>
</reference>
<dbReference type="EMBL" id="JACGWJ010000007">
    <property type="protein sequence ID" value="KAL0408538.1"/>
    <property type="molecule type" value="Genomic_DNA"/>
</dbReference>
<feature type="region of interest" description="Disordered" evidence="1">
    <location>
        <begin position="481"/>
        <end position="502"/>
    </location>
</feature>
<dbReference type="AlphaFoldDB" id="A0AAW2TU71"/>
<feature type="region of interest" description="Disordered" evidence="1">
    <location>
        <begin position="302"/>
        <end position="338"/>
    </location>
</feature>
<proteinExistence type="predicted"/>
<feature type="compositionally biased region" description="Basic and acidic residues" evidence="1">
    <location>
        <begin position="743"/>
        <end position="755"/>
    </location>
</feature>
<evidence type="ECO:0000256" key="1">
    <source>
        <dbReference type="SAM" id="MobiDB-lite"/>
    </source>
</evidence>
<feature type="compositionally biased region" description="Basic and acidic residues" evidence="1">
    <location>
        <begin position="611"/>
        <end position="621"/>
    </location>
</feature>
<feature type="compositionally biased region" description="Basic and acidic residues" evidence="1">
    <location>
        <begin position="789"/>
        <end position="809"/>
    </location>
</feature>
<feature type="compositionally biased region" description="Basic residues" evidence="1">
    <location>
        <begin position="484"/>
        <end position="494"/>
    </location>
</feature>
<feature type="region of interest" description="Disordered" evidence="1">
    <location>
        <begin position="214"/>
        <end position="274"/>
    </location>
</feature>
<feature type="compositionally biased region" description="Polar residues" evidence="1">
    <location>
        <begin position="707"/>
        <end position="718"/>
    </location>
</feature>
<evidence type="ECO:0000313" key="2">
    <source>
        <dbReference type="EMBL" id="KAL0408538.1"/>
    </source>
</evidence>
<feature type="region of interest" description="Disordered" evidence="1">
    <location>
        <begin position="420"/>
        <end position="440"/>
    </location>
</feature>
<feature type="compositionally biased region" description="Basic and acidic residues" evidence="1">
    <location>
        <begin position="635"/>
        <end position="650"/>
    </location>
</feature>
<protein>
    <submittedName>
        <fullName evidence="2">Uncharacterized protein</fullName>
    </submittedName>
</protein>
<feature type="region of interest" description="Disordered" evidence="1">
    <location>
        <begin position="587"/>
        <end position="809"/>
    </location>
</feature>
<comment type="caution">
    <text evidence="2">The sequence shown here is derived from an EMBL/GenBank/DDBJ whole genome shotgun (WGS) entry which is preliminary data.</text>
</comment>
<organism evidence="2">
    <name type="scientific">Sesamum radiatum</name>
    <name type="common">Black benniseed</name>
    <dbReference type="NCBI Taxonomy" id="300843"/>
    <lineage>
        <taxon>Eukaryota</taxon>
        <taxon>Viridiplantae</taxon>
        <taxon>Streptophyta</taxon>
        <taxon>Embryophyta</taxon>
        <taxon>Tracheophyta</taxon>
        <taxon>Spermatophyta</taxon>
        <taxon>Magnoliopsida</taxon>
        <taxon>eudicotyledons</taxon>
        <taxon>Gunneridae</taxon>
        <taxon>Pentapetalae</taxon>
        <taxon>asterids</taxon>
        <taxon>lamiids</taxon>
        <taxon>Lamiales</taxon>
        <taxon>Pedaliaceae</taxon>
        <taxon>Sesamum</taxon>
    </lineage>
</organism>
<name>A0AAW2TU71_SESRA</name>